<evidence type="ECO:0000313" key="14">
    <source>
        <dbReference type="Proteomes" id="UP000730481"/>
    </source>
</evidence>
<dbReference type="GO" id="GO:0005524">
    <property type="term" value="F:ATP binding"/>
    <property type="evidence" value="ECO:0007669"/>
    <property type="project" value="UniProtKB-UniRule"/>
</dbReference>
<reference evidence="13" key="1">
    <citation type="journal article" date="2017" name="Mycologia">
        <title>Fusarium algeriense, sp. nov., a novel toxigenic crown rot pathogen of durum wheat from Algeria is nested in the Fusarium burgessii species complex.</title>
        <authorList>
            <person name="Laraba I."/>
            <person name="Keddad A."/>
            <person name="Boureghda H."/>
            <person name="Abdallah N."/>
            <person name="Vaughan M.M."/>
            <person name="Proctor R.H."/>
            <person name="Busman M."/>
            <person name="O'Donnell K."/>
        </authorList>
    </citation>
    <scope>NUCLEOTIDE SEQUENCE</scope>
    <source>
        <strain evidence="13">NRRL 25174</strain>
    </source>
</reference>
<gene>
    <name evidence="13" type="ORF">FBEOM_5477</name>
</gene>
<dbReference type="CDD" id="cd06850">
    <property type="entry name" value="biotinyl_domain"/>
    <property type="match status" value="1"/>
</dbReference>
<dbReference type="InterPro" id="IPR003833">
    <property type="entry name" value="CT_C_D"/>
</dbReference>
<evidence type="ECO:0000256" key="7">
    <source>
        <dbReference type="ARBA" id="ARBA00023267"/>
    </source>
</evidence>
<keyword evidence="14" id="KW-1185">Reference proteome</keyword>
<proteinExistence type="predicted"/>
<dbReference type="Pfam" id="PF04082">
    <property type="entry name" value="Fungal_trans"/>
    <property type="match status" value="1"/>
</dbReference>
<dbReference type="SUPFAM" id="SSF50891">
    <property type="entry name" value="Cyclophilin-like"/>
    <property type="match status" value="2"/>
</dbReference>
<dbReference type="SUPFAM" id="SSF52440">
    <property type="entry name" value="PreATP-grasp domain"/>
    <property type="match status" value="1"/>
</dbReference>
<keyword evidence="5 8" id="KW-0067">ATP-binding</keyword>
<keyword evidence="2" id="KW-0436">Ligase</keyword>
<dbReference type="SMART" id="SM00797">
    <property type="entry name" value="AHS2"/>
    <property type="match status" value="1"/>
</dbReference>
<comment type="cofactor">
    <cofactor evidence="1">
        <name>biotin</name>
        <dbReference type="ChEBI" id="CHEBI:57586"/>
    </cofactor>
</comment>
<dbReference type="SUPFAM" id="SSF56059">
    <property type="entry name" value="Glutathione synthetase ATP-binding domain-like"/>
    <property type="match status" value="1"/>
</dbReference>
<dbReference type="GO" id="GO:0016787">
    <property type="term" value="F:hydrolase activity"/>
    <property type="evidence" value="ECO:0007669"/>
    <property type="project" value="UniProtKB-KW"/>
</dbReference>
<dbReference type="InterPro" id="IPR003778">
    <property type="entry name" value="CT_A_B"/>
</dbReference>
<dbReference type="SMART" id="SM00878">
    <property type="entry name" value="Biotin_carb_C"/>
    <property type="match status" value="1"/>
</dbReference>
<dbReference type="Pfam" id="PF02682">
    <property type="entry name" value="CT_C_D"/>
    <property type="match status" value="1"/>
</dbReference>
<evidence type="ECO:0000313" key="13">
    <source>
        <dbReference type="EMBL" id="KAF4340631.1"/>
    </source>
</evidence>
<protein>
    <submittedName>
        <fullName evidence="13">Urea carboxylase</fullName>
    </submittedName>
</protein>
<dbReference type="Proteomes" id="UP000730481">
    <property type="component" value="Unassembled WGS sequence"/>
</dbReference>
<keyword evidence="7" id="KW-0092">Biotin</keyword>
<dbReference type="SUPFAM" id="SSF51230">
    <property type="entry name" value="Single hybrid motif"/>
    <property type="match status" value="1"/>
</dbReference>
<dbReference type="InterPro" id="IPR001882">
    <property type="entry name" value="Biotin_BS"/>
</dbReference>
<keyword evidence="6" id="KW-0539">Nucleus</keyword>
<dbReference type="PROSITE" id="PS50968">
    <property type="entry name" value="BIOTINYL_LIPOYL"/>
    <property type="match status" value="1"/>
</dbReference>
<dbReference type="SUPFAM" id="SSF51246">
    <property type="entry name" value="Rudiment single hybrid motif"/>
    <property type="match status" value="1"/>
</dbReference>
<evidence type="ECO:0000256" key="9">
    <source>
        <dbReference type="SAM" id="MobiDB-lite"/>
    </source>
</evidence>
<dbReference type="GO" id="GO:0006351">
    <property type="term" value="P:DNA-templated transcription"/>
    <property type="evidence" value="ECO:0007669"/>
    <property type="project" value="InterPro"/>
</dbReference>
<dbReference type="InterPro" id="IPR005482">
    <property type="entry name" value="Biotin_COase_C"/>
</dbReference>
<dbReference type="InterPro" id="IPR011054">
    <property type="entry name" value="Rudment_hybrid_motif"/>
</dbReference>
<dbReference type="Pfam" id="PF02786">
    <property type="entry name" value="CPSase_L_D2"/>
    <property type="match status" value="1"/>
</dbReference>
<dbReference type="Pfam" id="PF02626">
    <property type="entry name" value="CT_A_B"/>
    <property type="match status" value="1"/>
</dbReference>
<dbReference type="InterPro" id="IPR050856">
    <property type="entry name" value="Biotin_carboxylase_complex"/>
</dbReference>
<dbReference type="InterPro" id="IPR029000">
    <property type="entry name" value="Cyclophilin-like_dom_sf"/>
</dbReference>
<dbReference type="EMBL" id="PVQB02000233">
    <property type="protein sequence ID" value="KAF4340631.1"/>
    <property type="molecule type" value="Genomic_DNA"/>
</dbReference>
<dbReference type="GO" id="GO:0008270">
    <property type="term" value="F:zinc ion binding"/>
    <property type="evidence" value="ECO:0007669"/>
    <property type="project" value="InterPro"/>
</dbReference>
<dbReference type="PROSITE" id="PS50979">
    <property type="entry name" value="BC"/>
    <property type="match status" value="1"/>
</dbReference>
<dbReference type="Pfam" id="PF02785">
    <property type="entry name" value="Biotin_carb_C"/>
    <property type="match status" value="1"/>
</dbReference>
<sequence length="2002" mass="219307">MGSLDLHPLQHIRKVLIANRGEIAVRCIRACRKLGLHVVSVFTKADATSLHVKLTDEAILLPGEDGSAYTDGDAILEICKRTGANVVFPGYGFLSENAEFADTISSAGIAFAGPSSASIRAMGLKHEARGIAQTANVPVIPGTQLLASAEDATEAATELGFPVMLKATGGGGGMGLQICNSEDEIAKAFAMVESRAGTLFKNKGVFLEKYYPHSRHVEVQVAGNGEIVVAFGERECSLQRRHQKVVEESPSPFLERHAGLREKMLDAAINYALQLKYKSVGTVEFLVDDDTAQFFFLEMNTRLQVEHGISELCYGVDLVELMLRQADYELQGQVGIPTEILKGLGRPQPLGSAIEVRVYAEIPLCNFAPSPGVLQHVHWPQGEGVRVDTWVQSGQRITPLYDPLIGKIMIHSPDGREAARKKMLDALADTALQGTQSNLEYLSAILDSDLFASGNTLTNSLSTFEFKSCSLQVIEPGVSTTIQDYPGRISVGHGVPPGGPMDDLSARIANILAGNEQGVELLEITLSGPKMLFHEAAIVSVCGAELPITVDGSPQPMWSRFVVRQGQTLSLGKVTGSGARAYLAVKGGFPEVPEFLGSKSTAPELGFGGYQGRKLQTHDILPLAPDSKVWADEATAFTLPSHHIPKFGSTTICSIDGPYGSSDILTEDGSETLYESEWSVSHNSGRSGIRLQGPRLKWARTSGGGGGSHPSNVFEYGYPNGGVNFTGESPIIFANDRPDLGGFVCPTTICSGEMWKLGQLKPGDTIRLQSVSYEDALKITRKKDTYLEALKTFANGKSADIPVLQTACDAKPPSSILHQSPARGAHPQVIYRQGGDTSIIVQYGNQTSDLRNTVCVQLLTQQLTTADLPSVRGDPNIATLTVHFDPSQTDRSNLLQKLITFDDSIGDTGGVKIPARQIRLPVCLDHSSLEESAKRYMENIRPTAAYLPDNVEYLRKNNALSTRRDVLDCLLKTPWLTVAVGFFVGTPILFPLDPWRVLTGQKYNPSRGFTPSGSVGLGGSTVAIYPVAAPGGYQLMGRTLGGWDSTGNRPGFSPAKPWLFNHLDLVSFYEVTEEEYNRMEQDFEVGQYTFDITETTIDMDQYIAKFDAAAKDPEYEAWRERQAAAADELAALEQKLFDEWTISKQSGGSSADDDGDINSNEIAVIESPVNANVWKVLVKPGDVLEAGQTVAVLEAMKMEINLVVGEDQVGAEVVKITQPPGSVIHARDHMGVPVAEHLQDRKQGESNSVILPDEVVTTSPSISQASDEQNRYTPQIQTQGSPSGVMNIAASPHTMSSQQEMMNRFSIHDQPSNHQQQTPSHVFEQPEAPIHRDGITQSGALESLDFMQFESFNADMFPDEMDMINSYLGGVLPPEDTHQALAPDTANFFTPSFAPDPVAAPAPSAYPPHAIPSHIELDHAPRSSSLPFCQRHQTLPTPARNKVDRSLDTIEDIVATNPWAVSVAAHERLAREFSKHRSDLPESFTLPSRHALSRYIASWIRGYHPHLPFIHLATTNLESMSPVLLLTLAATGSFYVFEHPPGYAMYFVVKAMISHELEERRRASNRHILNGFPRYAALPTSSTETFDAPPNRPTVLTKFDIELLQSLLIAVMTMSWLDGPLAEEALAMSSQLTVLTRDVLKRLPEDNPNETWEIWGRGEERRRTLLAAYFTLNIQTICFNVPPQMAATEFSFELPCSEAEFNATNADAWFRLRRKVDPSKLNFQSCFKQLLSGEPLAKEVSATEFGNYMLIQSLLIQIYFERQVSSALLSLSPSLPEATISIYAAALNAWQSCWDSAIESAPDPSSRNSPLPFNSTAMLRLAHIHLGFGLYSQCQLLSRDPKLKAQVFEPHQNPLPLRAPHLDQAVLHAIYALRIPVRVGIAFVARGRTGHWSVQHAISHFGCALLLTHWLENLYQLVLMEGISTLREEEKRLLSMVDRLVEETHLEASLGPKTDFPGRIRRLAIAAVKLWAETCKGIQVYEIVHVVGETLSLVAESLEKQA</sequence>
<organism evidence="13 14">
    <name type="scientific">Fusarium beomiforme</name>
    <dbReference type="NCBI Taxonomy" id="44412"/>
    <lineage>
        <taxon>Eukaryota</taxon>
        <taxon>Fungi</taxon>
        <taxon>Dikarya</taxon>
        <taxon>Ascomycota</taxon>
        <taxon>Pezizomycotina</taxon>
        <taxon>Sordariomycetes</taxon>
        <taxon>Hypocreomycetidae</taxon>
        <taxon>Hypocreales</taxon>
        <taxon>Nectriaceae</taxon>
        <taxon>Fusarium</taxon>
        <taxon>Fusarium burgessii species complex</taxon>
    </lineage>
</organism>
<dbReference type="Pfam" id="PF00364">
    <property type="entry name" value="Biotin_lipoyl"/>
    <property type="match status" value="1"/>
</dbReference>
<evidence type="ECO:0000256" key="4">
    <source>
        <dbReference type="ARBA" id="ARBA00022801"/>
    </source>
</evidence>
<dbReference type="CDD" id="cd12148">
    <property type="entry name" value="fungal_TF_MHR"/>
    <property type="match status" value="1"/>
</dbReference>
<name>A0A9P5DX90_9HYPO</name>
<evidence type="ECO:0000256" key="5">
    <source>
        <dbReference type="ARBA" id="ARBA00022840"/>
    </source>
</evidence>
<dbReference type="InterPro" id="IPR011761">
    <property type="entry name" value="ATP-grasp"/>
</dbReference>
<evidence type="ECO:0000259" key="12">
    <source>
        <dbReference type="PROSITE" id="PS50979"/>
    </source>
</evidence>
<accession>A0A9P5DX90</accession>
<comment type="caution">
    <text evidence="13">The sequence shown here is derived from an EMBL/GenBank/DDBJ whole genome shotgun (WGS) entry which is preliminary data.</text>
</comment>
<feature type="domain" description="Lipoyl-binding" evidence="10">
    <location>
        <begin position="1154"/>
        <end position="1234"/>
    </location>
</feature>
<dbReference type="SMART" id="SM00796">
    <property type="entry name" value="AHS1"/>
    <property type="match status" value="1"/>
</dbReference>
<dbReference type="Pfam" id="PF00289">
    <property type="entry name" value="Biotin_carb_N"/>
    <property type="match status" value="1"/>
</dbReference>
<feature type="domain" description="Biotin carboxylation" evidence="12">
    <location>
        <begin position="11"/>
        <end position="466"/>
    </location>
</feature>
<dbReference type="OrthoDB" id="196847at2759"/>
<feature type="region of interest" description="Disordered" evidence="9">
    <location>
        <begin position="1262"/>
        <end position="1282"/>
    </location>
</feature>
<dbReference type="InterPro" id="IPR005479">
    <property type="entry name" value="CPAse_ATP-bd"/>
</dbReference>
<dbReference type="NCBIfam" id="TIGR00724">
    <property type="entry name" value="urea_amlyse_rel"/>
    <property type="match status" value="1"/>
</dbReference>
<dbReference type="PANTHER" id="PTHR18866">
    <property type="entry name" value="CARBOXYLASE:PYRUVATE/ACETYL-COA/PROPIONYL-COA CARBOXYLASE"/>
    <property type="match status" value="1"/>
</dbReference>
<evidence type="ECO:0000259" key="10">
    <source>
        <dbReference type="PROSITE" id="PS50968"/>
    </source>
</evidence>
<dbReference type="SUPFAM" id="SSF160467">
    <property type="entry name" value="PH0987 N-terminal domain-like"/>
    <property type="match status" value="1"/>
</dbReference>
<dbReference type="Gene3D" id="2.40.50.100">
    <property type="match status" value="1"/>
</dbReference>
<feature type="domain" description="ATP-grasp" evidence="11">
    <location>
        <begin position="129"/>
        <end position="327"/>
    </location>
</feature>
<dbReference type="InterPro" id="IPR016185">
    <property type="entry name" value="PreATP-grasp_dom_sf"/>
</dbReference>
<evidence type="ECO:0000259" key="11">
    <source>
        <dbReference type="PROSITE" id="PS50975"/>
    </source>
</evidence>
<dbReference type="Gene3D" id="2.40.100.10">
    <property type="entry name" value="Cyclophilin-like"/>
    <property type="match status" value="2"/>
</dbReference>
<dbReference type="GO" id="GO:0016874">
    <property type="term" value="F:ligase activity"/>
    <property type="evidence" value="ECO:0007669"/>
    <property type="project" value="UniProtKB-KW"/>
</dbReference>
<reference evidence="13" key="2">
    <citation type="submission" date="2020-02" db="EMBL/GenBank/DDBJ databases">
        <title>Identification and distribution of gene clusters putatively required for synthesis of sphingolipid metabolism inhibitors in phylogenetically diverse species of the filamentous fungus Fusarium.</title>
        <authorList>
            <person name="Kim H.-S."/>
            <person name="Busman M."/>
            <person name="Brown D.W."/>
            <person name="Divon H."/>
            <person name="Uhlig S."/>
            <person name="Proctor R.H."/>
        </authorList>
    </citation>
    <scope>NUCLEOTIDE SEQUENCE</scope>
    <source>
        <strain evidence="13">NRRL 25174</strain>
    </source>
</reference>
<dbReference type="PROSITE" id="PS00188">
    <property type="entry name" value="BIOTIN"/>
    <property type="match status" value="1"/>
</dbReference>
<dbReference type="Gene3D" id="3.30.1360.40">
    <property type="match status" value="1"/>
</dbReference>
<dbReference type="Gene3D" id="3.30.470.20">
    <property type="entry name" value="ATP-grasp fold, B domain"/>
    <property type="match status" value="1"/>
</dbReference>
<dbReference type="InterPro" id="IPR005481">
    <property type="entry name" value="BC-like_N"/>
</dbReference>
<dbReference type="PANTHER" id="PTHR18866:SF128">
    <property type="entry name" value="UREA AMIDOLYASE"/>
    <property type="match status" value="1"/>
</dbReference>
<dbReference type="InterPro" id="IPR011053">
    <property type="entry name" value="Single_hybrid_motif"/>
</dbReference>
<evidence type="ECO:0000256" key="2">
    <source>
        <dbReference type="ARBA" id="ARBA00022598"/>
    </source>
</evidence>
<dbReference type="InterPro" id="IPR007219">
    <property type="entry name" value="XnlR_reg_dom"/>
</dbReference>
<dbReference type="PROSITE" id="PS00867">
    <property type="entry name" value="CPSASE_2"/>
    <property type="match status" value="1"/>
</dbReference>
<dbReference type="InterPro" id="IPR000089">
    <property type="entry name" value="Biotin_lipoyl"/>
</dbReference>
<dbReference type="InterPro" id="IPR011764">
    <property type="entry name" value="Biotin_carboxylation_dom"/>
</dbReference>
<evidence type="ECO:0000256" key="8">
    <source>
        <dbReference type="PROSITE-ProRule" id="PRU00409"/>
    </source>
</evidence>
<evidence type="ECO:0000256" key="6">
    <source>
        <dbReference type="ARBA" id="ARBA00023242"/>
    </source>
</evidence>
<dbReference type="GO" id="GO:0003677">
    <property type="term" value="F:DNA binding"/>
    <property type="evidence" value="ECO:0007669"/>
    <property type="project" value="InterPro"/>
</dbReference>
<evidence type="ECO:0000256" key="3">
    <source>
        <dbReference type="ARBA" id="ARBA00022741"/>
    </source>
</evidence>
<keyword evidence="4" id="KW-0378">Hydrolase</keyword>
<dbReference type="PROSITE" id="PS00866">
    <property type="entry name" value="CPSASE_1"/>
    <property type="match status" value="1"/>
</dbReference>
<dbReference type="PROSITE" id="PS50975">
    <property type="entry name" value="ATP_GRASP"/>
    <property type="match status" value="1"/>
</dbReference>
<evidence type="ECO:0000256" key="1">
    <source>
        <dbReference type="ARBA" id="ARBA00001953"/>
    </source>
</evidence>
<keyword evidence="3 8" id="KW-0547">Nucleotide-binding</keyword>